<evidence type="ECO:0000256" key="1">
    <source>
        <dbReference type="ARBA" id="ARBA00006964"/>
    </source>
</evidence>
<sequence>MKIKDMLYILEDIAPLAYAEGFDNTGLLVGDSSKDLTNILVTLDTLEEVVEEAIAKDCNLIVSFHPIVFSGLKKITGKTYVERVVQKAIKNDIAIFAIHTALDNSWNGVNATLCEKIGLKNRKVLIPKTETIKKLLTFVPSESASEVREALFLAGAGEIGNYSNCSFNITGRGSFNGNEDSNPVKGKRGETHFEEEIQIGITFAKHLQSRILNALFKSHPYEEVAYEITTLENTNQHIGMGMVGEFDAALSEDTFLTHLKSAMKTGCVRHSPLLQKKIKKVAVLGGSGSFVIEAAKAAGADAFVTADLKYHDFFKAEKSILLTDIGHYESEQYTKDLLVSVLTKKISNFAPALTKSKVVLSQTNTNPISYF</sequence>
<evidence type="ECO:0000256" key="2">
    <source>
        <dbReference type="ARBA" id="ARBA00022723"/>
    </source>
</evidence>
<dbReference type="Gene3D" id="3.40.1390.30">
    <property type="entry name" value="NIF3 (NGG1p interacting factor 3)-like"/>
    <property type="match status" value="1"/>
</dbReference>
<reference evidence="5" key="1">
    <citation type="journal article" date="2019" name="Int. J. Syst. Evol. Microbiol.">
        <title>The Global Catalogue of Microorganisms (GCM) 10K type strain sequencing project: providing services to taxonomists for standard genome sequencing and annotation.</title>
        <authorList>
            <consortium name="The Broad Institute Genomics Platform"/>
            <consortium name="The Broad Institute Genome Sequencing Center for Infectious Disease"/>
            <person name="Wu L."/>
            <person name="Ma J."/>
        </authorList>
    </citation>
    <scope>NUCLEOTIDE SEQUENCE [LARGE SCALE GENOMIC DNA]</scope>
    <source>
        <strain evidence="5">CGMCC 1.16306</strain>
    </source>
</reference>
<accession>A0ABW2MY23</accession>
<dbReference type="Proteomes" id="UP001596415">
    <property type="component" value="Unassembled WGS sequence"/>
</dbReference>
<dbReference type="EMBL" id="JBHTBN010000003">
    <property type="protein sequence ID" value="MFC7357651.1"/>
    <property type="molecule type" value="Genomic_DNA"/>
</dbReference>
<dbReference type="Pfam" id="PF01784">
    <property type="entry name" value="DUF34_NIF3"/>
    <property type="match status" value="1"/>
</dbReference>
<name>A0ABW2MY23_9FLAO</name>
<dbReference type="InterPro" id="IPR002678">
    <property type="entry name" value="DUF34/NIF3"/>
</dbReference>
<evidence type="ECO:0000313" key="4">
    <source>
        <dbReference type="EMBL" id="MFC7357651.1"/>
    </source>
</evidence>
<keyword evidence="5" id="KW-1185">Reference proteome</keyword>
<comment type="caution">
    <text evidence="4">The sequence shown here is derived from an EMBL/GenBank/DDBJ whole genome shotgun (WGS) entry which is preliminary data.</text>
</comment>
<dbReference type="PANTHER" id="PTHR13799:SF14">
    <property type="entry name" value="GTP CYCLOHYDROLASE 1 TYPE 2 HOMOLOG"/>
    <property type="match status" value="1"/>
</dbReference>
<dbReference type="SUPFAM" id="SSF102705">
    <property type="entry name" value="NIF3 (NGG1p interacting factor 3)-like"/>
    <property type="match status" value="1"/>
</dbReference>
<organism evidence="4 5">
    <name type="scientific">Jejudonia soesokkakensis</name>
    <dbReference type="NCBI Taxonomy" id="1323432"/>
    <lineage>
        <taxon>Bacteria</taxon>
        <taxon>Pseudomonadati</taxon>
        <taxon>Bacteroidota</taxon>
        <taxon>Flavobacteriia</taxon>
        <taxon>Flavobacteriales</taxon>
        <taxon>Flavobacteriaceae</taxon>
        <taxon>Jejudonia</taxon>
    </lineage>
</organism>
<proteinExistence type="inferred from homology"/>
<evidence type="ECO:0000313" key="5">
    <source>
        <dbReference type="Proteomes" id="UP001596415"/>
    </source>
</evidence>
<dbReference type="PIRSF" id="PIRSF037489">
    <property type="entry name" value="UCP037489_NIF3_YqfO"/>
    <property type="match status" value="1"/>
</dbReference>
<keyword evidence="2 3" id="KW-0479">Metal-binding</keyword>
<evidence type="ECO:0000256" key="3">
    <source>
        <dbReference type="PIRNR" id="PIRNR037489"/>
    </source>
</evidence>
<dbReference type="NCBIfam" id="TIGR00486">
    <property type="entry name" value="YbgI_SA1388"/>
    <property type="match status" value="1"/>
</dbReference>
<gene>
    <name evidence="4" type="ORF">ACFQO1_08130</name>
</gene>
<dbReference type="Gene3D" id="3.30.70.120">
    <property type="match status" value="1"/>
</dbReference>
<dbReference type="RefSeq" id="WP_380217495.1">
    <property type="nucleotide sequence ID" value="NZ_JBHTBN010000003.1"/>
</dbReference>
<protein>
    <recommendedName>
        <fullName evidence="3">GTP cyclohydrolase 1 type 2 homolog</fullName>
    </recommendedName>
</protein>
<dbReference type="InterPro" id="IPR015867">
    <property type="entry name" value="N-reg_PII/ATP_PRibTrfase_C"/>
</dbReference>
<dbReference type="InterPro" id="IPR017221">
    <property type="entry name" value="DUF34/NIF3_bac"/>
</dbReference>
<dbReference type="PANTHER" id="PTHR13799">
    <property type="entry name" value="NGG1 INTERACTING FACTOR 3"/>
    <property type="match status" value="1"/>
</dbReference>
<dbReference type="InterPro" id="IPR036069">
    <property type="entry name" value="DUF34/NIF3_sf"/>
</dbReference>
<comment type="similarity">
    <text evidence="1 3">Belongs to the GTP cyclohydrolase I type 2/NIF3 family.</text>
</comment>